<dbReference type="Proteomes" id="UP000664800">
    <property type="component" value="Unassembled WGS sequence"/>
</dbReference>
<evidence type="ECO:0000313" key="1">
    <source>
        <dbReference type="EMBL" id="MBN8744629.1"/>
    </source>
</evidence>
<protein>
    <submittedName>
        <fullName evidence="1">Uncharacterized protein</fullName>
    </submittedName>
</protein>
<comment type="caution">
    <text evidence="1">The sequence shown here is derived from an EMBL/GenBank/DDBJ whole genome shotgun (WGS) entry which is preliminary data.</text>
</comment>
<dbReference type="EMBL" id="JAFKMR010000019">
    <property type="protein sequence ID" value="MBN8744629.1"/>
    <property type="molecule type" value="Genomic_DNA"/>
</dbReference>
<accession>A0A8I1MWY1</accession>
<proteinExistence type="predicted"/>
<sequence length="143" mass="16214">MAKDYNYKVLISRLGEAIKDEFFLEASWLAYAILEDRLVSALDETGGAVTTTGRPIRMLGPKLGEIKARQQSVLNLRKAFFGDMLDRLDAWKDQRNDLMHAMADESKSISEIDQLAQDVAISGRDLVRDFCAACRRLKRFNRG</sequence>
<name>A0A8I1MWY1_THIA3</name>
<evidence type="ECO:0000313" key="2">
    <source>
        <dbReference type="Proteomes" id="UP000664800"/>
    </source>
</evidence>
<dbReference type="AlphaFoldDB" id="A0A8I1MWY1"/>
<reference evidence="1" key="1">
    <citation type="submission" date="2021-02" db="EMBL/GenBank/DDBJ databases">
        <title>Thiocyanate and organic carbon inputs drive convergent selection for specific autotrophic Afipia and Thiobacillus strains within complex microbiomes.</title>
        <authorList>
            <person name="Huddy R.J."/>
            <person name="Sachdeva R."/>
            <person name="Kadzinga F."/>
            <person name="Kantor R.S."/>
            <person name="Harrison S.T.L."/>
            <person name="Banfield J.F."/>
        </authorList>
    </citation>
    <scope>NUCLEOTIDE SEQUENCE</scope>
    <source>
        <strain evidence="1">SCN18_13_7_16_R3_B_64_19</strain>
    </source>
</reference>
<dbReference type="RefSeq" id="WP_276730563.1">
    <property type="nucleotide sequence ID" value="NZ_JAFKMR010000019.1"/>
</dbReference>
<gene>
    <name evidence="1" type="ORF">J0I24_10010</name>
</gene>
<organism evidence="1 2">
    <name type="scientific">Thiomonas arsenitoxydans (strain DSM 22701 / CIP 110005 / 3As)</name>
    <dbReference type="NCBI Taxonomy" id="426114"/>
    <lineage>
        <taxon>Bacteria</taxon>
        <taxon>Pseudomonadati</taxon>
        <taxon>Pseudomonadota</taxon>
        <taxon>Betaproteobacteria</taxon>
        <taxon>Burkholderiales</taxon>
        <taxon>Thiomonas</taxon>
    </lineage>
</organism>